<feature type="domain" description="Penicillin-binding protein transpeptidase" evidence="1">
    <location>
        <begin position="1"/>
        <end position="290"/>
    </location>
</feature>
<dbReference type="Pfam" id="PF00905">
    <property type="entry name" value="Transpeptidase"/>
    <property type="match status" value="1"/>
</dbReference>
<dbReference type="Proteomes" id="UP000179242">
    <property type="component" value="Unassembled WGS sequence"/>
</dbReference>
<dbReference type="GO" id="GO:0071555">
    <property type="term" value="P:cell wall organization"/>
    <property type="evidence" value="ECO:0007669"/>
    <property type="project" value="TreeGrafter"/>
</dbReference>
<dbReference type="InterPro" id="IPR001460">
    <property type="entry name" value="PCN-bd_Tpept"/>
</dbReference>
<comment type="caution">
    <text evidence="2">The sequence shown here is derived from an EMBL/GenBank/DDBJ whole genome shotgun (WGS) entry which is preliminary data.</text>
</comment>
<dbReference type="InterPro" id="IPR050515">
    <property type="entry name" value="Beta-lactam/transpept"/>
</dbReference>
<name>A0A1F4U354_UNCSA</name>
<evidence type="ECO:0000313" key="2">
    <source>
        <dbReference type="EMBL" id="OGC39342.1"/>
    </source>
</evidence>
<proteinExistence type="predicted"/>
<reference evidence="2 3" key="1">
    <citation type="journal article" date="2016" name="Nat. Commun.">
        <title>Thousands of microbial genomes shed light on interconnected biogeochemical processes in an aquifer system.</title>
        <authorList>
            <person name="Anantharaman K."/>
            <person name="Brown C.T."/>
            <person name="Hug L.A."/>
            <person name="Sharon I."/>
            <person name="Castelle C.J."/>
            <person name="Probst A.J."/>
            <person name="Thomas B.C."/>
            <person name="Singh A."/>
            <person name="Wilkins M.J."/>
            <person name="Karaoz U."/>
            <person name="Brodie E.L."/>
            <person name="Williams K.H."/>
            <person name="Hubbard S.S."/>
            <person name="Banfield J.F."/>
        </authorList>
    </citation>
    <scope>NUCLEOTIDE SEQUENCE [LARGE SCALE GENOMIC DNA]</scope>
</reference>
<dbReference type="PANTHER" id="PTHR30627">
    <property type="entry name" value="PEPTIDOGLYCAN D,D-TRANSPEPTIDASE"/>
    <property type="match status" value="1"/>
</dbReference>
<sequence length="300" mass="33276">MVSHPAYDPMQEWEKINQRSHPFMNRALSAYPPGSIFKSIVLQAALAENKFRAGETITCHGFRKMGNRIARCWKEGGHGTLTYVEGLVWSCDVAFYELALRLGPDTIASFARKFGLGTKTGIDLPNEKAGLVPDKTWKKEKLKQIWFEGETINYGIGQGYLLVTPIQMASVYAEIATGKRFKPYLVKEIYDAEGKVIFQNSPEEVGAAGIFPEIRQALREVVDRATGRAAKVEGLPASGKTGTAENPGLPHAWFLCYAPSDDPEIVISVFVEHGEHGDRSAAQVAGQILQWYKKNRLSRS</sequence>
<dbReference type="Gene3D" id="3.40.710.10">
    <property type="entry name" value="DD-peptidase/beta-lactamase superfamily"/>
    <property type="match status" value="1"/>
</dbReference>
<accession>A0A1F4U354</accession>
<dbReference type="EMBL" id="MEUJ01000010">
    <property type="protein sequence ID" value="OGC39342.1"/>
    <property type="molecule type" value="Genomic_DNA"/>
</dbReference>
<organism evidence="2 3">
    <name type="scientific">candidate division WOR-1 bacterium RIFOXYC2_FULL_46_14</name>
    <dbReference type="NCBI Taxonomy" id="1802587"/>
    <lineage>
        <taxon>Bacteria</taxon>
        <taxon>Bacillati</taxon>
        <taxon>Saganbacteria</taxon>
    </lineage>
</organism>
<protein>
    <recommendedName>
        <fullName evidence="1">Penicillin-binding protein transpeptidase domain-containing protein</fullName>
    </recommendedName>
</protein>
<evidence type="ECO:0000259" key="1">
    <source>
        <dbReference type="Pfam" id="PF00905"/>
    </source>
</evidence>
<dbReference type="SUPFAM" id="SSF56601">
    <property type="entry name" value="beta-lactamase/transpeptidase-like"/>
    <property type="match status" value="1"/>
</dbReference>
<dbReference type="InterPro" id="IPR012338">
    <property type="entry name" value="Beta-lactam/transpept-like"/>
</dbReference>
<dbReference type="PANTHER" id="PTHR30627:SF2">
    <property type="entry name" value="PEPTIDOGLYCAN D,D-TRANSPEPTIDASE MRDA"/>
    <property type="match status" value="1"/>
</dbReference>
<dbReference type="GO" id="GO:0008658">
    <property type="term" value="F:penicillin binding"/>
    <property type="evidence" value="ECO:0007669"/>
    <property type="project" value="InterPro"/>
</dbReference>
<evidence type="ECO:0000313" key="3">
    <source>
        <dbReference type="Proteomes" id="UP000179242"/>
    </source>
</evidence>
<dbReference type="GO" id="GO:0005886">
    <property type="term" value="C:plasma membrane"/>
    <property type="evidence" value="ECO:0007669"/>
    <property type="project" value="TreeGrafter"/>
</dbReference>
<dbReference type="GO" id="GO:0071972">
    <property type="term" value="F:peptidoglycan L,D-transpeptidase activity"/>
    <property type="evidence" value="ECO:0007669"/>
    <property type="project" value="TreeGrafter"/>
</dbReference>
<gene>
    <name evidence="2" type="ORF">A2438_00160</name>
</gene>
<dbReference type="AlphaFoldDB" id="A0A1F4U354"/>